<organism evidence="2">
    <name type="scientific">marine metagenome</name>
    <dbReference type="NCBI Taxonomy" id="408172"/>
    <lineage>
        <taxon>unclassified sequences</taxon>
        <taxon>metagenomes</taxon>
        <taxon>ecological metagenomes</taxon>
    </lineage>
</organism>
<feature type="non-terminal residue" evidence="2">
    <location>
        <position position="24"/>
    </location>
</feature>
<gene>
    <name evidence="2" type="ORF">METZ01_LOCUS456125</name>
</gene>
<evidence type="ECO:0000313" key="2">
    <source>
        <dbReference type="EMBL" id="SVE03271.1"/>
    </source>
</evidence>
<reference evidence="2" key="1">
    <citation type="submission" date="2018-05" db="EMBL/GenBank/DDBJ databases">
        <authorList>
            <person name="Lanie J.A."/>
            <person name="Ng W.-L."/>
            <person name="Kazmierczak K.M."/>
            <person name="Andrzejewski T.M."/>
            <person name="Davidsen T.M."/>
            <person name="Wayne K.J."/>
            <person name="Tettelin H."/>
            <person name="Glass J.I."/>
            <person name="Rusch D."/>
            <person name="Podicherti R."/>
            <person name="Tsui H.-C.T."/>
            <person name="Winkler M.E."/>
        </authorList>
    </citation>
    <scope>NUCLEOTIDE SEQUENCE</scope>
</reference>
<name>A0A383A6N7_9ZZZZ</name>
<feature type="region of interest" description="Disordered" evidence="1">
    <location>
        <begin position="1"/>
        <end position="24"/>
    </location>
</feature>
<evidence type="ECO:0000256" key="1">
    <source>
        <dbReference type="SAM" id="MobiDB-lite"/>
    </source>
</evidence>
<dbReference type="AlphaFoldDB" id="A0A383A6N7"/>
<protein>
    <submittedName>
        <fullName evidence="2">Uncharacterized protein</fullName>
    </submittedName>
</protein>
<sequence length="24" mass="2589">VDLAECAYKDNSDGTVSDTDNDLQ</sequence>
<accession>A0A383A6N7</accession>
<dbReference type="EMBL" id="UINC01189536">
    <property type="protein sequence ID" value="SVE03271.1"/>
    <property type="molecule type" value="Genomic_DNA"/>
</dbReference>
<proteinExistence type="predicted"/>
<feature type="non-terminal residue" evidence="2">
    <location>
        <position position="1"/>
    </location>
</feature>